<accession>A0A6B0QYL8</accession>
<gene>
    <name evidence="2" type="ORF">E5288_WYG006319</name>
</gene>
<evidence type="ECO:0000313" key="2">
    <source>
        <dbReference type="EMBL" id="MXQ80403.1"/>
    </source>
</evidence>
<protein>
    <submittedName>
        <fullName evidence="2">Uncharacterized protein</fullName>
    </submittedName>
</protein>
<feature type="compositionally biased region" description="Basic residues" evidence="1">
    <location>
        <begin position="52"/>
        <end position="63"/>
    </location>
</feature>
<comment type="caution">
    <text evidence="2">The sequence shown here is derived from an EMBL/GenBank/DDBJ whole genome shotgun (WGS) entry which is preliminary data.</text>
</comment>
<sequence>MQSPDKKVLPSTDAMTEMMTYGITGLFFRTNSNLMFGPIVPESTSDRERERNHMKRAMSRRHERGALDVGSGHGSHLGLPLKSPESHPMSTGEPLKADLPQYCKECKFHEIPPDIKDVGVKHFWEKLQPNPLGNLKGVFQLSHNAMGWLLYLDGPRIYEYVRSIQDPSTV</sequence>
<keyword evidence="3" id="KW-1185">Reference proteome</keyword>
<evidence type="ECO:0000256" key="1">
    <source>
        <dbReference type="SAM" id="MobiDB-lite"/>
    </source>
</evidence>
<dbReference type="EMBL" id="VBQZ03000004">
    <property type="protein sequence ID" value="MXQ80403.1"/>
    <property type="molecule type" value="Genomic_DNA"/>
</dbReference>
<reference evidence="2" key="1">
    <citation type="submission" date="2019-10" db="EMBL/GenBank/DDBJ databases">
        <title>The sequence and de novo assembly of the wild yak genome.</title>
        <authorList>
            <person name="Liu Y."/>
        </authorList>
    </citation>
    <scope>NUCLEOTIDE SEQUENCE [LARGE SCALE GENOMIC DNA]</scope>
    <source>
        <strain evidence="2">WY2019</strain>
    </source>
</reference>
<dbReference type="AlphaFoldDB" id="A0A6B0QYL8"/>
<name>A0A6B0QYL8_9CETA</name>
<feature type="region of interest" description="Disordered" evidence="1">
    <location>
        <begin position="39"/>
        <end position="93"/>
    </location>
</feature>
<proteinExistence type="predicted"/>
<dbReference type="Proteomes" id="UP000322234">
    <property type="component" value="Unassembled WGS sequence"/>
</dbReference>
<organism evidence="2 3">
    <name type="scientific">Bos mutus</name>
    <name type="common">wild yak</name>
    <dbReference type="NCBI Taxonomy" id="72004"/>
    <lineage>
        <taxon>Eukaryota</taxon>
        <taxon>Metazoa</taxon>
        <taxon>Chordata</taxon>
        <taxon>Craniata</taxon>
        <taxon>Vertebrata</taxon>
        <taxon>Euteleostomi</taxon>
        <taxon>Mammalia</taxon>
        <taxon>Eutheria</taxon>
        <taxon>Laurasiatheria</taxon>
        <taxon>Artiodactyla</taxon>
        <taxon>Ruminantia</taxon>
        <taxon>Pecora</taxon>
        <taxon>Bovidae</taxon>
        <taxon>Bovinae</taxon>
        <taxon>Bos</taxon>
    </lineage>
</organism>
<evidence type="ECO:0000313" key="3">
    <source>
        <dbReference type="Proteomes" id="UP000322234"/>
    </source>
</evidence>